<dbReference type="InterPro" id="IPR011051">
    <property type="entry name" value="RmlC_Cupin_sf"/>
</dbReference>
<name>A0AAJ0BWK9_9PEZI</name>
<dbReference type="PANTHER" id="PTHR33387">
    <property type="entry name" value="RMLC-LIKE JELLY ROLL FOLD PROTEIN"/>
    <property type="match status" value="1"/>
</dbReference>
<accession>A0AAJ0BWK9</accession>
<dbReference type="InterPro" id="IPR014710">
    <property type="entry name" value="RmlC-like_jellyroll"/>
</dbReference>
<dbReference type="GeneID" id="85306119"/>
<evidence type="ECO:0000313" key="3">
    <source>
        <dbReference type="EMBL" id="KAK1763416.1"/>
    </source>
</evidence>
<dbReference type="Pfam" id="PF06172">
    <property type="entry name" value="Cupin_5"/>
    <property type="match status" value="1"/>
</dbReference>
<evidence type="ECO:0000313" key="4">
    <source>
        <dbReference type="Proteomes" id="UP001244011"/>
    </source>
</evidence>
<dbReference type="Gene3D" id="2.60.120.10">
    <property type="entry name" value="Jelly Rolls"/>
    <property type="match status" value="1"/>
</dbReference>
<protein>
    <submittedName>
        <fullName evidence="3">RmlC-like cupin domain-containing protein</fullName>
    </submittedName>
</protein>
<reference evidence="3" key="1">
    <citation type="submission" date="2023-06" db="EMBL/GenBank/DDBJ databases">
        <title>Genome-scale phylogeny and comparative genomics of the fungal order Sordariales.</title>
        <authorList>
            <consortium name="Lawrence Berkeley National Laboratory"/>
            <person name="Hensen N."/>
            <person name="Bonometti L."/>
            <person name="Westerberg I."/>
            <person name="Brannstrom I.O."/>
            <person name="Guillou S."/>
            <person name="Cros-Aarteil S."/>
            <person name="Calhoun S."/>
            <person name="Haridas S."/>
            <person name="Kuo A."/>
            <person name="Mondo S."/>
            <person name="Pangilinan J."/>
            <person name="Riley R."/>
            <person name="Labutti K."/>
            <person name="Andreopoulos B."/>
            <person name="Lipzen A."/>
            <person name="Chen C."/>
            <person name="Yanf M."/>
            <person name="Daum C."/>
            <person name="Ng V."/>
            <person name="Clum A."/>
            <person name="Steindorff A."/>
            <person name="Ohm R."/>
            <person name="Martin F."/>
            <person name="Silar P."/>
            <person name="Natvig D."/>
            <person name="Lalanne C."/>
            <person name="Gautier V."/>
            <person name="Ament-Velasquez S.L."/>
            <person name="Kruys A."/>
            <person name="Hutchinson M.I."/>
            <person name="Powell A.J."/>
            <person name="Barry K."/>
            <person name="Miller A.N."/>
            <person name="Grigoriev I.V."/>
            <person name="Debuchy R."/>
            <person name="Gladieux P."/>
            <person name="Thoren M.H."/>
            <person name="Johannesson H."/>
        </authorList>
    </citation>
    <scope>NUCLEOTIDE SEQUENCE</scope>
    <source>
        <strain evidence="3">8032-3</strain>
    </source>
</reference>
<dbReference type="SUPFAM" id="SSF51182">
    <property type="entry name" value="RmlC-like cupins"/>
    <property type="match status" value="1"/>
</dbReference>
<dbReference type="Proteomes" id="UP001244011">
    <property type="component" value="Unassembled WGS sequence"/>
</dbReference>
<dbReference type="AlphaFoldDB" id="A0AAJ0BWK9"/>
<dbReference type="PANTHER" id="PTHR33387:SF3">
    <property type="entry name" value="DUF985 DOMAIN-CONTAINING PROTEIN"/>
    <property type="match status" value="1"/>
</dbReference>
<feature type="domain" description="DUF985" evidence="2">
    <location>
        <begin position="43"/>
        <end position="167"/>
    </location>
</feature>
<dbReference type="CDD" id="cd06121">
    <property type="entry name" value="cupin_YML079wp"/>
    <property type="match status" value="1"/>
</dbReference>
<evidence type="ECO:0000256" key="1">
    <source>
        <dbReference type="SAM" id="SignalP"/>
    </source>
</evidence>
<proteinExistence type="predicted"/>
<feature type="chain" id="PRO_5042480026" evidence="1">
    <location>
        <begin position="23"/>
        <end position="184"/>
    </location>
</feature>
<dbReference type="InterPro" id="IPR039935">
    <property type="entry name" value="YML079W-like"/>
</dbReference>
<dbReference type="EMBL" id="MU839027">
    <property type="protein sequence ID" value="KAK1763416.1"/>
    <property type="molecule type" value="Genomic_DNA"/>
</dbReference>
<dbReference type="InterPro" id="IPR009327">
    <property type="entry name" value="Cupin_DUF985"/>
</dbReference>
<dbReference type="RefSeq" id="XP_060279629.1">
    <property type="nucleotide sequence ID" value="XM_060422932.1"/>
</dbReference>
<organism evidence="3 4">
    <name type="scientific">Phialemonium atrogriseum</name>
    <dbReference type="NCBI Taxonomy" id="1093897"/>
    <lineage>
        <taxon>Eukaryota</taxon>
        <taxon>Fungi</taxon>
        <taxon>Dikarya</taxon>
        <taxon>Ascomycota</taxon>
        <taxon>Pezizomycotina</taxon>
        <taxon>Sordariomycetes</taxon>
        <taxon>Sordariomycetidae</taxon>
        <taxon>Cephalothecales</taxon>
        <taxon>Cephalothecaceae</taxon>
        <taxon>Phialemonium</taxon>
    </lineage>
</organism>
<gene>
    <name evidence="3" type="ORF">QBC33DRAFT_243973</name>
</gene>
<evidence type="ECO:0000259" key="2">
    <source>
        <dbReference type="Pfam" id="PF06172"/>
    </source>
</evidence>
<keyword evidence="1" id="KW-0732">Signal</keyword>
<comment type="caution">
    <text evidence="3">The sequence shown here is derived from an EMBL/GenBank/DDBJ whole genome shotgun (WGS) entry which is preliminary data.</text>
</comment>
<keyword evidence="4" id="KW-1185">Reference proteome</keyword>
<feature type="signal peptide" evidence="1">
    <location>
        <begin position="1"/>
        <end position="22"/>
    </location>
</feature>
<sequence length="184" mass="19902">MVQITAFLGAIALLPSSLRVLATPTPGDCGQDYPTPISKRTAQEVIAQLNLTANDEKGYYIQTFQDPGVVPGTNRSLSTAIYYLLEGSEGDSYWHKIDAVEVWHHYAGAPLTLSLSHDDGTPVRVVTLGPDVFAGQQPQYAIERWEWQSARSLGDWTLVGTTVAPGFIESGSVIASPDWQPNGA</sequence>